<evidence type="ECO:0000313" key="2">
    <source>
        <dbReference type="Proteomes" id="UP000278288"/>
    </source>
</evidence>
<protein>
    <submittedName>
        <fullName evidence="1">Uncharacterized protein</fullName>
    </submittedName>
</protein>
<evidence type="ECO:0000313" key="1">
    <source>
        <dbReference type="EMBL" id="AZA91710.1"/>
    </source>
</evidence>
<sequence>MCFNMILAKALFENVNFTFAEALALSRDHYQSPLLNEVALRTKNTHKALLFICAFLAFEIKITGTHHCNSEKGRISMIP</sequence>
<dbReference type="Proteomes" id="UP000278288">
    <property type="component" value="Chromosome"/>
</dbReference>
<accession>A0AAD0YLZ7</accession>
<gene>
    <name evidence="1" type="ORF">EG343_14345</name>
</gene>
<dbReference type="AlphaFoldDB" id="A0AAD0YLZ7"/>
<name>A0AAD0YLZ7_CHRNA</name>
<organism evidence="1 2">
    <name type="scientific">Chryseobacterium nakagawai</name>
    <dbReference type="NCBI Taxonomy" id="1241982"/>
    <lineage>
        <taxon>Bacteria</taxon>
        <taxon>Pseudomonadati</taxon>
        <taxon>Bacteroidota</taxon>
        <taxon>Flavobacteriia</taxon>
        <taxon>Flavobacteriales</taxon>
        <taxon>Weeksellaceae</taxon>
        <taxon>Chryseobacterium group</taxon>
        <taxon>Chryseobacterium</taxon>
    </lineage>
</organism>
<proteinExistence type="predicted"/>
<dbReference type="EMBL" id="CP033923">
    <property type="protein sequence ID" value="AZA91710.1"/>
    <property type="molecule type" value="Genomic_DNA"/>
</dbReference>
<dbReference type="KEGG" id="cnk:EG343_14345"/>
<reference evidence="1 2" key="1">
    <citation type="submission" date="2018-11" db="EMBL/GenBank/DDBJ databases">
        <title>Proposal to divide the Flavobacteriaceae and reorganize its genera based on Amino Acid Identity values calculated from whole genome sequences.</title>
        <authorList>
            <person name="Nicholson A.C."/>
            <person name="Gulvik C.A."/>
            <person name="Whitney A.M."/>
            <person name="Humrighouse B.W."/>
            <person name="Bell M."/>
            <person name="Holmes B."/>
            <person name="Steigerwalt A.G."/>
            <person name="Villarma A."/>
            <person name="Sheth M."/>
            <person name="Batra D."/>
            <person name="Pryor J."/>
            <person name="Bernardet J.-F."/>
            <person name="Hugo C."/>
            <person name="Kampfer P."/>
            <person name="Newman J."/>
            <person name="McQuiston J.R."/>
        </authorList>
    </citation>
    <scope>NUCLEOTIDE SEQUENCE [LARGE SCALE GENOMIC DNA]</scope>
    <source>
        <strain evidence="1 2">G0041</strain>
    </source>
</reference>
<keyword evidence="2" id="KW-1185">Reference proteome</keyword>